<keyword evidence="5" id="KW-1185">Reference proteome</keyword>
<dbReference type="AlphaFoldDB" id="A0A853B151"/>
<feature type="region of interest" description="Disordered" evidence="1">
    <location>
        <begin position="1"/>
        <end position="30"/>
    </location>
</feature>
<dbReference type="InterPro" id="IPR022029">
    <property type="entry name" value="YoaR-like_PG-bd"/>
</dbReference>
<keyword evidence="2" id="KW-0472">Membrane</keyword>
<name>A0A853B151_9PSEU</name>
<gene>
    <name evidence="4" type="ORF">HNR02_001900</name>
</gene>
<evidence type="ECO:0000256" key="1">
    <source>
        <dbReference type="SAM" id="MobiDB-lite"/>
    </source>
</evidence>
<dbReference type="Proteomes" id="UP000549616">
    <property type="component" value="Unassembled WGS sequence"/>
</dbReference>
<organism evidence="4 5">
    <name type="scientific">Amycolatopsis endophytica</name>
    <dbReference type="NCBI Taxonomy" id="860233"/>
    <lineage>
        <taxon>Bacteria</taxon>
        <taxon>Bacillati</taxon>
        <taxon>Actinomycetota</taxon>
        <taxon>Actinomycetes</taxon>
        <taxon>Pseudonocardiales</taxon>
        <taxon>Pseudonocardiaceae</taxon>
        <taxon>Amycolatopsis</taxon>
    </lineage>
</organism>
<dbReference type="PANTHER" id="PTHR35788">
    <property type="entry name" value="EXPORTED PROTEIN-RELATED"/>
    <property type="match status" value="1"/>
</dbReference>
<evidence type="ECO:0000313" key="5">
    <source>
        <dbReference type="Proteomes" id="UP000549616"/>
    </source>
</evidence>
<dbReference type="PANTHER" id="PTHR35788:SF1">
    <property type="entry name" value="EXPORTED PROTEIN"/>
    <property type="match status" value="1"/>
</dbReference>
<dbReference type="Pfam" id="PF12229">
    <property type="entry name" value="PG_binding_4"/>
    <property type="match status" value="1"/>
</dbReference>
<feature type="transmembrane region" description="Helical" evidence="2">
    <location>
        <begin position="65"/>
        <end position="86"/>
    </location>
</feature>
<dbReference type="InterPro" id="IPR052913">
    <property type="entry name" value="Glycopeptide_resist_protein"/>
</dbReference>
<dbReference type="EMBL" id="JACCFK010000001">
    <property type="protein sequence ID" value="NYI88577.1"/>
    <property type="molecule type" value="Genomic_DNA"/>
</dbReference>
<feature type="domain" description="YoaR-like putative peptidoglycan binding" evidence="3">
    <location>
        <begin position="310"/>
        <end position="383"/>
    </location>
</feature>
<feature type="region of interest" description="Disordered" evidence="1">
    <location>
        <begin position="564"/>
        <end position="596"/>
    </location>
</feature>
<sequence length="642" mass="67268">MREDQYWPERDADSLSDFETTAVGPRPPAEFLLDEPLDATEDALVGELLEAGGGHAGPPSPGKRFLARAFMIAGCVLGVGVLLYTADLIISAGDVPRGVTVAGVEVGGLGRDEAEAKLRRELEPRMTEPVPVEAGDVRTILDPAKSGLGLDWSSTIAQAGRQPLDPVTRIRSFFTEREVGVVTMTDPDELLQSIERLAGERINHPPTEGSIGFVTVPGGDGAVNPYPIEPRAGQDLVDVKGAGDIVRANWLEETGVRLPVVLTPVKVTSAGVHSALERLVGPAVAQPVTLHGEGADAVLKPSAIAAALKFSPAEGGALRVEADPVKLRQAVREPLAVTEKRGKDAQIVLASTGPSVQPSEDSRKIDWNRTFQPLMDVLAKPDGRDLTVRYQTARPATTTEAANALGIKEVVAEFTTSGLSGPALTNVRAMADKVNGTVLRPGETFSLNARVGSRSQSQGFVPAPLNEDGFGPVVPGGGSSQFTTTLYNAAYLAGLTDAGHTEHSYHLDRYPAARDAIAVSASGAAVDVKFTDSLRSGVMIQTSVSGSSVTVKIWGTKQYRVESSSGSRSDFRAPPLEVGSGPSCTPSSGRPGFTTSDTRVLYDLASGAEVRRDTRDVRYAPKAAVICGFGVSSGPGAGGATR</sequence>
<proteinExistence type="predicted"/>
<feature type="compositionally biased region" description="Basic and acidic residues" evidence="1">
    <location>
        <begin position="1"/>
        <end position="13"/>
    </location>
</feature>
<keyword evidence="2" id="KW-0812">Transmembrane</keyword>
<dbReference type="InterPro" id="IPR007391">
    <property type="entry name" value="Vancomycin_resist_VanW"/>
</dbReference>
<keyword evidence="2" id="KW-1133">Transmembrane helix</keyword>
<evidence type="ECO:0000313" key="4">
    <source>
        <dbReference type="EMBL" id="NYI88577.1"/>
    </source>
</evidence>
<protein>
    <submittedName>
        <fullName evidence="4">Vancomycin resistance protein YoaR</fullName>
    </submittedName>
</protein>
<reference evidence="4 5" key="1">
    <citation type="submission" date="2020-07" db="EMBL/GenBank/DDBJ databases">
        <title>Sequencing the genomes of 1000 actinobacteria strains.</title>
        <authorList>
            <person name="Klenk H.-P."/>
        </authorList>
    </citation>
    <scope>NUCLEOTIDE SEQUENCE [LARGE SCALE GENOMIC DNA]</scope>
    <source>
        <strain evidence="4 5">DSM 104006</strain>
    </source>
</reference>
<dbReference type="Pfam" id="PF04294">
    <property type="entry name" value="VanW"/>
    <property type="match status" value="1"/>
</dbReference>
<accession>A0A853B151</accession>
<comment type="caution">
    <text evidence="4">The sequence shown here is derived from an EMBL/GenBank/DDBJ whole genome shotgun (WGS) entry which is preliminary data.</text>
</comment>
<evidence type="ECO:0000256" key="2">
    <source>
        <dbReference type="SAM" id="Phobius"/>
    </source>
</evidence>
<dbReference type="RefSeq" id="WP_179772791.1">
    <property type="nucleotide sequence ID" value="NZ_JACCFK010000001.1"/>
</dbReference>
<evidence type="ECO:0000259" key="3">
    <source>
        <dbReference type="Pfam" id="PF12229"/>
    </source>
</evidence>
<feature type="compositionally biased region" description="Polar residues" evidence="1">
    <location>
        <begin position="582"/>
        <end position="596"/>
    </location>
</feature>